<evidence type="ECO:0000256" key="2">
    <source>
        <dbReference type="ARBA" id="ARBA00006432"/>
    </source>
</evidence>
<dbReference type="AlphaFoldDB" id="A0A8K0CVE8"/>
<dbReference type="InterPro" id="IPR025110">
    <property type="entry name" value="AMP-bd_C"/>
</dbReference>
<sequence length="258" mass="29018">MLAVGKPEGIDTRSLKDINLGGAAILEDQMQKIREMIPGTRINLSYGMTEVIGFLSCFNLNRPEDVVFADKKTDFSGKEIPDFSYKIVDVETEELLGPNQKGELRIKSDCLFSNYYNVDTPELYDSEGWLKTGDVVYYDDDECFYIVDRIKELLKVKSWHVPPALLENVLLTHPAVKAAVVIGIPHDIDGDHPMGIVVLKEDAGKVTAEEIEKYVEERVQDRQRLRAGVKIVDSIPTTASGKVKRNAIKKQYVVKKTN</sequence>
<dbReference type="InterPro" id="IPR042099">
    <property type="entry name" value="ANL_N_sf"/>
</dbReference>
<comment type="subcellular location">
    <subcellularLocation>
        <location evidence="1">Peroxisome</location>
    </subcellularLocation>
</comment>
<dbReference type="PANTHER" id="PTHR24096:SF149">
    <property type="entry name" value="AMP-BINDING DOMAIN-CONTAINING PROTEIN-RELATED"/>
    <property type="match status" value="1"/>
</dbReference>
<dbReference type="SUPFAM" id="SSF56801">
    <property type="entry name" value="Acetyl-CoA synthetase-like"/>
    <property type="match status" value="1"/>
</dbReference>
<keyword evidence="3" id="KW-0436">Ligase</keyword>
<evidence type="ECO:0000313" key="7">
    <source>
        <dbReference type="EMBL" id="KAF2892031.1"/>
    </source>
</evidence>
<feature type="domain" description="AMP-dependent synthetase/ligase" evidence="5">
    <location>
        <begin position="11"/>
        <end position="116"/>
    </location>
</feature>
<evidence type="ECO:0000256" key="4">
    <source>
        <dbReference type="ARBA" id="ARBA00023140"/>
    </source>
</evidence>
<dbReference type="PANTHER" id="PTHR24096">
    <property type="entry name" value="LONG-CHAIN-FATTY-ACID--COA LIGASE"/>
    <property type="match status" value="1"/>
</dbReference>
<evidence type="ECO:0000256" key="1">
    <source>
        <dbReference type="ARBA" id="ARBA00004275"/>
    </source>
</evidence>
<gene>
    <name evidence="7" type="ORF">ILUMI_14142</name>
</gene>
<dbReference type="Pfam" id="PF00501">
    <property type="entry name" value="AMP-binding"/>
    <property type="match status" value="1"/>
</dbReference>
<dbReference type="GO" id="GO:0005777">
    <property type="term" value="C:peroxisome"/>
    <property type="evidence" value="ECO:0007669"/>
    <property type="project" value="UniProtKB-SubCell"/>
</dbReference>
<evidence type="ECO:0008006" key="9">
    <source>
        <dbReference type="Google" id="ProtNLM"/>
    </source>
</evidence>
<dbReference type="Proteomes" id="UP000801492">
    <property type="component" value="Unassembled WGS sequence"/>
</dbReference>
<comment type="caution">
    <text evidence="7">The sequence shown here is derived from an EMBL/GenBank/DDBJ whole genome shotgun (WGS) entry which is preliminary data.</text>
</comment>
<dbReference type="InterPro" id="IPR000873">
    <property type="entry name" value="AMP-dep_synth/lig_dom"/>
</dbReference>
<evidence type="ECO:0000259" key="6">
    <source>
        <dbReference type="Pfam" id="PF13193"/>
    </source>
</evidence>
<keyword evidence="4" id="KW-0576">Peroxisome</keyword>
<reference evidence="7" key="1">
    <citation type="submission" date="2019-08" db="EMBL/GenBank/DDBJ databases">
        <title>The genome of the North American firefly Photinus pyralis.</title>
        <authorList>
            <consortium name="Photinus pyralis genome working group"/>
            <person name="Fallon T.R."/>
            <person name="Sander Lower S.E."/>
            <person name="Weng J.-K."/>
        </authorList>
    </citation>
    <scope>NUCLEOTIDE SEQUENCE</scope>
    <source>
        <strain evidence="7">TRF0915ILg1</strain>
        <tissue evidence="7">Whole body</tissue>
    </source>
</reference>
<dbReference type="EMBL" id="VTPC01015680">
    <property type="protein sequence ID" value="KAF2892031.1"/>
    <property type="molecule type" value="Genomic_DNA"/>
</dbReference>
<protein>
    <recommendedName>
        <fullName evidence="9">Luciferin 4-monooxygenase</fullName>
    </recommendedName>
</protein>
<dbReference type="Pfam" id="PF13193">
    <property type="entry name" value="AMP-binding_C"/>
    <property type="match status" value="1"/>
</dbReference>
<organism evidence="7 8">
    <name type="scientific">Ignelater luminosus</name>
    <name type="common">Cucubano</name>
    <name type="synonym">Pyrophorus luminosus</name>
    <dbReference type="NCBI Taxonomy" id="2038154"/>
    <lineage>
        <taxon>Eukaryota</taxon>
        <taxon>Metazoa</taxon>
        <taxon>Ecdysozoa</taxon>
        <taxon>Arthropoda</taxon>
        <taxon>Hexapoda</taxon>
        <taxon>Insecta</taxon>
        <taxon>Pterygota</taxon>
        <taxon>Neoptera</taxon>
        <taxon>Endopterygota</taxon>
        <taxon>Coleoptera</taxon>
        <taxon>Polyphaga</taxon>
        <taxon>Elateriformia</taxon>
        <taxon>Elateroidea</taxon>
        <taxon>Elateridae</taxon>
        <taxon>Agrypninae</taxon>
        <taxon>Pyrophorini</taxon>
        <taxon>Ignelater</taxon>
    </lineage>
</organism>
<dbReference type="InterPro" id="IPR045851">
    <property type="entry name" value="AMP-bd_C_sf"/>
</dbReference>
<dbReference type="Gene3D" id="3.40.50.12780">
    <property type="entry name" value="N-terminal domain of ligase-like"/>
    <property type="match status" value="1"/>
</dbReference>
<dbReference type="OrthoDB" id="10253869at2759"/>
<name>A0A8K0CVE8_IGNLU</name>
<comment type="similarity">
    <text evidence="2">Belongs to the ATP-dependent AMP-binding enzyme family.</text>
</comment>
<keyword evidence="8" id="KW-1185">Reference proteome</keyword>
<proteinExistence type="inferred from homology"/>
<evidence type="ECO:0000256" key="3">
    <source>
        <dbReference type="ARBA" id="ARBA00022598"/>
    </source>
</evidence>
<feature type="domain" description="AMP-binding enzyme C-terminal" evidence="6">
    <location>
        <begin position="166"/>
        <end position="242"/>
    </location>
</feature>
<evidence type="ECO:0000259" key="5">
    <source>
        <dbReference type="Pfam" id="PF00501"/>
    </source>
</evidence>
<evidence type="ECO:0000313" key="8">
    <source>
        <dbReference type="Proteomes" id="UP000801492"/>
    </source>
</evidence>
<dbReference type="GO" id="GO:0016405">
    <property type="term" value="F:CoA-ligase activity"/>
    <property type="evidence" value="ECO:0007669"/>
    <property type="project" value="TreeGrafter"/>
</dbReference>
<accession>A0A8K0CVE8</accession>
<dbReference type="Gene3D" id="3.30.300.30">
    <property type="match status" value="1"/>
</dbReference>